<dbReference type="Pfam" id="PF03181">
    <property type="entry name" value="BURP"/>
    <property type="match status" value="2"/>
</dbReference>
<evidence type="ECO:0000313" key="3">
    <source>
        <dbReference type="EMBL" id="MQL81203.1"/>
    </source>
</evidence>
<keyword evidence="4" id="KW-1185">Reference proteome</keyword>
<feature type="domain" description="BURP" evidence="2">
    <location>
        <begin position="282"/>
        <end position="493"/>
    </location>
</feature>
<reference evidence="3" key="1">
    <citation type="submission" date="2017-07" db="EMBL/GenBank/DDBJ databases">
        <title>Taro Niue Genome Assembly and Annotation.</title>
        <authorList>
            <person name="Atibalentja N."/>
            <person name="Keating K."/>
            <person name="Fields C.J."/>
        </authorList>
    </citation>
    <scope>NUCLEOTIDE SEQUENCE</scope>
    <source>
        <strain evidence="3">Niue_2</strain>
        <tissue evidence="3">Leaf</tissue>
    </source>
</reference>
<dbReference type="PANTHER" id="PTHR31236">
    <property type="entry name" value="BURP DOMAIN PROTEIN USPL1-LIKE"/>
    <property type="match status" value="1"/>
</dbReference>
<feature type="domain" description="BURP" evidence="2">
    <location>
        <begin position="63"/>
        <end position="274"/>
    </location>
</feature>
<proteinExistence type="predicted"/>
<dbReference type="InterPro" id="IPR004873">
    <property type="entry name" value="BURP_dom"/>
</dbReference>
<evidence type="ECO:0000259" key="2">
    <source>
        <dbReference type="PROSITE" id="PS51277"/>
    </source>
</evidence>
<comment type="caution">
    <text evidence="3">The sequence shown here is derived from an EMBL/GenBank/DDBJ whole genome shotgun (WGS) entry which is preliminary data.</text>
</comment>
<organism evidence="3 4">
    <name type="scientific">Colocasia esculenta</name>
    <name type="common">Wild taro</name>
    <name type="synonym">Arum esculentum</name>
    <dbReference type="NCBI Taxonomy" id="4460"/>
    <lineage>
        <taxon>Eukaryota</taxon>
        <taxon>Viridiplantae</taxon>
        <taxon>Streptophyta</taxon>
        <taxon>Embryophyta</taxon>
        <taxon>Tracheophyta</taxon>
        <taxon>Spermatophyta</taxon>
        <taxon>Magnoliopsida</taxon>
        <taxon>Liliopsida</taxon>
        <taxon>Araceae</taxon>
        <taxon>Aroideae</taxon>
        <taxon>Colocasieae</taxon>
        <taxon>Colocasia</taxon>
    </lineage>
</organism>
<dbReference type="InterPro" id="IPR044816">
    <property type="entry name" value="BURP"/>
</dbReference>
<dbReference type="PROSITE" id="PS51277">
    <property type="entry name" value="BURP"/>
    <property type="match status" value="2"/>
</dbReference>
<name>A0A843UJE9_COLES</name>
<accession>A0A843UJE9</accession>
<protein>
    <recommendedName>
        <fullName evidence="2">BURP domain-containing protein</fullName>
    </recommendedName>
</protein>
<keyword evidence="1" id="KW-0732">Signal</keyword>
<dbReference type="AlphaFoldDB" id="A0A843UJE9"/>
<feature type="signal peptide" evidence="1">
    <location>
        <begin position="1"/>
        <end position="29"/>
    </location>
</feature>
<dbReference type="SMART" id="SM01045">
    <property type="entry name" value="BURP"/>
    <property type="match status" value="2"/>
</dbReference>
<feature type="chain" id="PRO_5032609130" description="BURP domain-containing protein" evidence="1">
    <location>
        <begin position="30"/>
        <end position="494"/>
    </location>
</feature>
<sequence length="494" mass="53804">MRAPLRAVVVLPPPPFLLLLFLCYSKGESRTLPCRSHRCCLPPPSPASATPRRRGVVPCRHIFFLEKDLHAGAKRKLHFSRRTPEATFIPRPVADAFPFSTEKLPEILTLFSIKTDSKEGEDMKKTLLPCDAVDPGEAKLCATSLESMVDFAISSLGTSSVQALSSEGAKKRQFYSVVPAGVQSLVAEGENAIACHAQPYPYAVFFCHGGAGATKVYKVKLVGEDGGRATAVAVCHTKTSGWHPKHLAFQVLKVKPGTTICHFLQQDNVVWELSNEANADIFFLEKDLHAGAKRKLHFSRRTPEATFIPRPVADAFPFSTEKLPEILTLFSIKTDSKEAEDMKKTLLPCDAVDPGEAKLCATSLESMVDFAISSLGTRSVHALSSEGAKKRQFYSVVPAGVQSLVAEGENAIACHAQPYPYAVFFCHGGAGATKVYKVKLVGEDGGRATAIAVCHTKTSGWHPKHLAFQVLKVKPGTTICHFLQQDNVVWVPRQ</sequence>
<dbReference type="PANTHER" id="PTHR31236:SF2">
    <property type="entry name" value="BURP DOMAIN PROTEIN RD22"/>
    <property type="match status" value="1"/>
</dbReference>
<dbReference type="Proteomes" id="UP000652761">
    <property type="component" value="Unassembled WGS sequence"/>
</dbReference>
<dbReference type="EMBL" id="NMUH01000554">
    <property type="protein sequence ID" value="MQL81203.1"/>
    <property type="molecule type" value="Genomic_DNA"/>
</dbReference>
<evidence type="ECO:0000256" key="1">
    <source>
        <dbReference type="SAM" id="SignalP"/>
    </source>
</evidence>
<evidence type="ECO:0000313" key="4">
    <source>
        <dbReference type="Proteomes" id="UP000652761"/>
    </source>
</evidence>
<dbReference type="OrthoDB" id="1909293at2759"/>
<gene>
    <name evidence="3" type="ORF">Taro_013684</name>
</gene>